<dbReference type="Proteomes" id="UP000460272">
    <property type="component" value="Unassembled WGS sequence"/>
</dbReference>
<dbReference type="EMBL" id="RPFW01000007">
    <property type="protein sequence ID" value="TVZ01220.1"/>
    <property type="molecule type" value="Genomic_DNA"/>
</dbReference>
<organism evidence="1 2">
    <name type="scientific">Trebonia kvetii</name>
    <dbReference type="NCBI Taxonomy" id="2480626"/>
    <lineage>
        <taxon>Bacteria</taxon>
        <taxon>Bacillati</taxon>
        <taxon>Actinomycetota</taxon>
        <taxon>Actinomycetes</taxon>
        <taxon>Streptosporangiales</taxon>
        <taxon>Treboniaceae</taxon>
        <taxon>Trebonia</taxon>
    </lineage>
</organism>
<sequence>MAPPRSFDWDLLKRLAIEHPDWGIFQYGKALDNDNAEHGRPPVNLSSVKTVLSRKGPEWGYAPKAVVRYDEMAPPPGTLATEHKMHTLMRYLRDLAAADRGHEPDTASGRMLRQTSLTWREEMIADRRIVDLTADGQPIVREARSEELSAEGEPLSLMAWMIHGWRAA</sequence>
<dbReference type="AlphaFoldDB" id="A0A6P2BQH6"/>
<name>A0A6P2BQH6_9ACTN</name>
<proteinExistence type="predicted"/>
<protein>
    <submittedName>
        <fullName evidence="1">Uncharacterized protein</fullName>
    </submittedName>
</protein>
<dbReference type="RefSeq" id="WP_145859607.1">
    <property type="nucleotide sequence ID" value="NZ_RPFW01000007.1"/>
</dbReference>
<evidence type="ECO:0000313" key="1">
    <source>
        <dbReference type="EMBL" id="TVZ01220.1"/>
    </source>
</evidence>
<accession>A0A6P2BQH6</accession>
<reference evidence="1 2" key="1">
    <citation type="submission" date="2018-11" db="EMBL/GenBank/DDBJ databases">
        <title>Trebonia kvetii gen.nov., sp.nov., a novel acidophilic actinobacterium, and proposal of the new actinobacterial family Treboniaceae fam. nov.</title>
        <authorList>
            <person name="Rapoport D."/>
            <person name="Sagova-Mareckova M."/>
            <person name="Sedlacek I."/>
            <person name="Provaznik J."/>
            <person name="Kralova S."/>
            <person name="Pavlinic D."/>
            <person name="Benes V."/>
            <person name="Kopecky J."/>
        </authorList>
    </citation>
    <scope>NUCLEOTIDE SEQUENCE [LARGE SCALE GENOMIC DNA]</scope>
    <source>
        <strain evidence="1 2">15Tr583</strain>
    </source>
</reference>
<gene>
    <name evidence="1" type="ORF">EAS64_33620</name>
</gene>
<evidence type="ECO:0000313" key="2">
    <source>
        <dbReference type="Proteomes" id="UP000460272"/>
    </source>
</evidence>
<keyword evidence="2" id="KW-1185">Reference proteome</keyword>
<comment type="caution">
    <text evidence="1">The sequence shown here is derived from an EMBL/GenBank/DDBJ whole genome shotgun (WGS) entry which is preliminary data.</text>
</comment>